<evidence type="ECO:0000256" key="11">
    <source>
        <dbReference type="ARBA" id="ARBA00035113"/>
    </source>
</evidence>
<evidence type="ECO:0000256" key="6">
    <source>
        <dbReference type="ARBA" id="ARBA00022553"/>
    </source>
</evidence>
<dbReference type="GeneID" id="54484864"/>
<feature type="compositionally biased region" description="Low complexity" evidence="13">
    <location>
        <begin position="783"/>
        <end position="794"/>
    </location>
</feature>
<dbReference type="GO" id="GO:0016567">
    <property type="term" value="P:protein ubiquitination"/>
    <property type="evidence" value="ECO:0007669"/>
    <property type="project" value="TreeGrafter"/>
</dbReference>
<dbReference type="Pfam" id="PF25447">
    <property type="entry name" value="RING_ZNF598"/>
    <property type="match status" value="1"/>
</dbReference>
<dbReference type="OrthoDB" id="3838338at2759"/>
<dbReference type="CDD" id="cd16615">
    <property type="entry name" value="RING-HC_ZNF598"/>
    <property type="match status" value="1"/>
</dbReference>
<feature type="compositionally biased region" description="Basic residues" evidence="13">
    <location>
        <begin position="809"/>
        <end position="826"/>
    </location>
</feature>
<dbReference type="PANTHER" id="PTHR22938:SF0">
    <property type="entry name" value="E3 UBIQUITIN-PROTEIN LIGASE ZNF598"/>
    <property type="match status" value="1"/>
</dbReference>
<feature type="region of interest" description="Disordered" evidence="13">
    <location>
        <begin position="1"/>
        <end position="115"/>
    </location>
</feature>
<organism evidence="15 16">
    <name type="scientific">Pseudovirgaria hyperparasitica</name>
    <dbReference type="NCBI Taxonomy" id="470096"/>
    <lineage>
        <taxon>Eukaryota</taxon>
        <taxon>Fungi</taxon>
        <taxon>Dikarya</taxon>
        <taxon>Ascomycota</taxon>
        <taxon>Pezizomycotina</taxon>
        <taxon>Dothideomycetes</taxon>
        <taxon>Dothideomycetes incertae sedis</taxon>
        <taxon>Acrospermales</taxon>
        <taxon>Acrospermaceae</taxon>
        <taxon>Pseudovirgaria</taxon>
    </lineage>
</organism>
<name>A0A6A6WB51_9PEZI</name>
<keyword evidence="8" id="KW-0479">Metal-binding</keyword>
<evidence type="ECO:0000256" key="5">
    <source>
        <dbReference type="ARBA" id="ARBA00022490"/>
    </source>
</evidence>
<feature type="compositionally biased region" description="Polar residues" evidence="13">
    <location>
        <begin position="467"/>
        <end position="482"/>
    </location>
</feature>
<dbReference type="SMART" id="SM00355">
    <property type="entry name" value="ZnF_C2H2"/>
    <property type="match status" value="5"/>
</dbReference>
<dbReference type="InterPro" id="IPR056437">
    <property type="entry name" value="Znf-C2H2_ZNF598/HEL2"/>
</dbReference>
<keyword evidence="7" id="KW-0808">Transferase</keyword>
<comment type="subcellular location">
    <subcellularLocation>
        <location evidence="2">Cytoplasm</location>
    </subcellularLocation>
</comment>
<keyword evidence="16" id="KW-1185">Reference proteome</keyword>
<evidence type="ECO:0000256" key="12">
    <source>
        <dbReference type="PROSITE-ProRule" id="PRU00175"/>
    </source>
</evidence>
<keyword evidence="9 12" id="KW-0863">Zinc-finger</keyword>
<protein>
    <recommendedName>
        <fullName evidence="4">RING-type E3 ubiquitin transferase</fullName>
        <ecNumber evidence="4">2.3.2.27</ecNumber>
    </recommendedName>
</protein>
<dbReference type="GO" id="GO:0008270">
    <property type="term" value="F:zinc ion binding"/>
    <property type="evidence" value="ECO:0007669"/>
    <property type="project" value="UniProtKB-KW"/>
</dbReference>
<dbReference type="PROSITE" id="PS00028">
    <property type="entry name" value="ZINC_FINGER_C2H2_1"/>
    <property type="match status" value="1"/>
</dbReference>
<feature type="compositionally biased region" description="Basic and acidic residues" evidence="13">
    <location>
        <begin position="397"/>
        <end position="419"/>
    </location>
</feature>
<comment type="pathway">
    <text evidence="3">Protein modification; protein ubiquitination.</text>
</comment>
<dbReference type="PANTHER" id="PTHR22938">
    <property type="entry name" value="ZINC FINGER PROTEIN 598"/>
    <property type="match status" value="1"/>
</dbReference>
<dbReference type="EMBL" id="ML996570">
    <property type="protein sequence ID" value="KAF2759264.1"/>
    <property type="molecule type" value="Genomic_DNA"/>
</dbReference>
<comment type="catalytic activity">
    <reaction evidence="1">
        <text>S-ubiquitinyl-[E2 ubiquitin-conjugating enzyme]-L-cysteine + [acceptor protein]-L-lysine = [E2 ubiquitin-conjugating enzyme]-L-cysteine + N(6)-ubiquitinyl-[acceptor protein]-L-lysine.</text>
        <dbReference type="EC" id="2.3.2.27"/>
    </reaction>
</comment>
<dbReference type="GO" id="GO:0072344">
    <property type="term" value="P:rescue of stalled ribosome"/>
    <property type="evidence" value="ECO:0007669"/>
    <property type="project" value="InterPro"/>
</dbReference>
<evidence type="ECO:0000256" key="7">
    <source>
        <dbReference type="ARBA" id="ARBA00022679"/>
    </source>
</evidence>
<keyword evidence="5" id="KW-0963">Cytoplasm</keyword>
<reference evidence="15" key="1">
    <citation type="journal article" date="2020" name="Stud. Mycol.">
        <title>101 Dothideomycetes genomes: a test case for predicting lifestyles and emergence of pathogens.</title>
        <authorList>
            <person name="Haridas S."/>
            <person name="Albert R."/>
            <person name="Binder M."/>
            <person name="Bloem J."/>
            <person name="Labutti K."/>
            <person name="Salamov A."/>
            <person name="Andreopoulos B."/>
            <person name="Baker S."/>
            <person name="Barry K."/>
            <person name="Bills G."/>
            <person name="Bluhm B."/>
            <person name="Cannon C."/>
            <person name="Castanera R."/>
            <person name="Culley D."/>
            <person name="Daum C."/>
            <person name="Ezra D."/>
            <person name="Gonzalez J."/>
            <person name="Henrissat B."/>
            <person name="Kuo A."/>
            <person name="Liang C."/>
            <person name="Lipzen A."/>
            <person name="Lutzoni F."/>
            <person name="Magnuson J."/>
            <person name="Mondo S."/>
            <person name="Nolan M."/>
            <person name="Ohm R."/>
            <person name="Pangilinan J."/>
            <person name="Park H.-J."/>
            <person name="Ramirez L."/>
            <person name="Alfaro M."/>
            <person name="Sun H."/>
            <person name="Tritt A."/>
            <person name="Yoshinaga Y."/>
            <person name="Zwiers L.-H."/>
            <person name="Turgeon B."/>
            <person name="Goodwin S."/>
            <person name="Spatafora J."/>
            <person name="Crous P."/>
            <person name="Grigoriev I."/>
        </authorList>
    </citation>
    <scope>NUCLEOTIDE SEQUENCE</scope>
    <source>
        <strain evidence="15">CBS 121739</strain>
    </source>
</reference>
<dbReference type="InterPro" id="IPR041888">
    <property type="entry name" value="RING-HC_ZNF598/HEL2"/>
</dbReference>
<keyword evidence="6" id="KW-0597">Phosphoprotein</keyword>
<feature type="region of interest" description="Disordered" evidence="13">
    <location>
        <begin position="392"/>
        <end position="431"/>
    </location>
</feature>
<dbReference type="InterPro" id="IPR057634">
    <property type="entry name" value="PAH_ZNF598/HEL2"/>
</dbReference>
<feature type="compositionally biased region" description="Low complexity" evidence="13">
    <location>
        <begin position="80"/>
        <end position="101"/>
    </location>
</feature>
<dbReference type="PROSITE" id="PS50089">
    <property type="entry name" value="ZF_RING_2"/>
    <property type="match status" value="1"/>
</dbReference>
<dbReference type="InterPro" id="IPR044288">
    <property type="entry name" value="ZNF598/HEL2"/>
</dbReference>
<proteinExistence type="inferred from homology"/>
<evidence type="ECO:0000256" key="8">
    <source>
        <dbReference type="ARBA" id="ARBA00022723"/>
    </source>
</evidence>
<feature type="region of interest" description="Disordered" evidence="13">
    <location>
        <begin position="781"/>
        <end position="826"/>
    </location>
</feature>
<dbReference type="SUPFAM" id="SSF57850">
    <property type="entry name" value="RING/U-box"/>
    <property type="match status" value="1"/>
</dbReference>
<evidence type="ECO:0000256" key="10">
    <source>
        <dbReference type="ARBA" id="ARBA00022833"/>
    </source>
</evidence>
<feature type="compositionally biased region" description="Low complexity" evidence="13">
    <location>
        <begin position="692"/>
        <end position="734"/>
    </location>
</feature>
<feature type="compositionally biased region" description="Polar residues" evidence="13">
    <location>
        <begin position="497"/>
        <end position="513"/>
    </location>
</feature>
<evidence type="ECO:0000256" key="13">
    <source>
        <dbReference type="SAM" id="MobiDB-lite"/>
    </source>
</evidence>
<dbReference type="Pfam" id="PF23230">
    <property type="entry name" value="zf-C2H2_13"/>
    <property type="match status" value="1"/>
</dbReference>
<dbReference type="Pfam" id="PF23202">
    <property type="entry name" value="PAH_ZNF598"/>
    <property type="match status" value="1"/>
</dbReference>
<dbReference type="Proteomes" id="UP000799437">
    <property type="component" value="Unassembled WGS sequence"/>
</dbReference>
<dbReference type="AlphaFoldDB" id="A0A6A6WB51"/>
<dbReference type="GO" id="GO:0005737">
    <property type="term" value="C:cytoplasm"/>
    <property type="evidence" value="ECO:0007669"/>
    <property type="project" value="UniProtKB-SubCell"/>
</dbReference>
<keyword evidence="10" id="KW-0862">Zinc</keyword>
<feature type="compositionally biased region" description="Basic and acidic residues" evidence="13">
    <location>
        <begin position="102"/>
        <end position="111"/>
    </location>
</feature>
<evidence type="ECO:0000259" key="14">
    <source>
        <dbReference type="PROSITE" id="PS50089"/>
    </source>
</evidence>
<dbReference type="EC" id="2.3.2.27" evidence="4"/>
<dbReference type="InterPro" id="IPR013087">
    <property type="entry name" value="Znf_C2H2_type"/>
</dbReference>
<sequence length="826" mass="87755">MSGETAAPQLPPGLTSPPRGGRRRGGGGPRGGSNSASRGAGDGTQRNSRGRGGQRGRGQGRGAGGQEGPRGFGGQLSHEPTANGTSPAAAAAANGTDAVADATKKPAKADIQEEGDEEGDGEICFICASPVVHWAVAPCNHRTCHICALRLRALYKSKSCAHCRTPADHVIFTDDGTKQYQDFTDSEITRKDDNLGIRFEAQEILEDTVLLLRFNCADSSCDVACLGWPDLHRHVKNVHHKIMCDLCTRNKKVFTHEHELFTHNDLRKHQRFGDDNPGAVDQSGFKGHPECGFCKQRFYGDDELYTHCRDKHERCHICDRRSDGRLQEYYANYDSLEVHFRRDHFLCLEQDCLDKKFVVFESELDLKAHQLESHPHGLSKDARRDARRVDMSGFDYRQPHQEPRREGRGRGRGRGRDPNVEAIPQSSAQPLRRDELAYQRQMAIHSAQSVSSRTFGGQLSAAPTAAQAPSRSQEPVTVTATQPRGAARADAFPAESSAPTQQPARELTPQEQARQLRHNAVTERATNLLKGEQAKMAEFKTKVSAYKTGAVNASELIDSFFVLFDTSSVELGKLIRELADIFEIASKKDGLIRAWNEWKAIHEDYPSLPGGSTTTTTTTAATLGVGQQTGGGSRVLRLKSSTAQSSRSAANRQGGWGTAGSVANSFPSLASANASLSRAGGGGGGGGGGARSGTTPWTSASASATPSPQVSRGPSSSTTTTNAARKTPAAAATASDAFPALPAAAKPTSTLFMPGSSGAGVRRVNSPAVGGVNAWGGGGGVAAGPARSASSSGGTQTPVDGGEESATGNRKKGGNKNKKQTLFHFG</sequence>
<feature type="region of interest" description="Disordered" evidence="13">
    <location>
        <begin position="677"/>
        <end position="734"/>
    </location>
</feature>
<evidence type="ECO:0000256" key="2">
    <source>
        <dbReference type="ARBA" id="ARBA00004496"/>
    </source>
</evidence>
<comment type="similarity">
    <text evidence="11">Belongs to the ZNF598/HEL2 family.</text>
</comment>
<dbReference type="Gene3D" id="3.30.40.10">
    <property type="entry name" value="Zinc/RING finger domain, C3HC4 (zinc finger)"/>
    <property type="match status" value="1"/>
</dbReference>
<accession>A0A6A6WB51</accession>
<evidence type="ECO:0000313" key="16">
    <source>
        <dbReference type="Proteomes" id="UP000799437"/>
    </source>
</evidence>
<evidence type="ECO:0000313" key="15">
    <source>
        <dbReference type="EMBL" id="KAF2759264.1"/>
    </source>
</evidence>
<gene>
    <name evidence="15" type="ORF">EJ05DRAFT_475487</name>
</gene>
<feature type="region of interest" description="Disordered" evidence="13">
    <location>
        <begin position="455"/>
        <end position="515"/>
    </location>
</feature>
<dbReference type="InterPro" id="IPR001841">
    <property type="entry name" value="Znf_RING"/>
</dbReference>
<evidence type="ECO:0000256" key="1">
    <source>
        <dbReference type="ARBA" id="ARBA00000900"/>
    </source>
</evidence>
<evidence type="ECO:0000256" key="9">
    <source>
        <dbReference type="ARBA" id="ARBA00022771"/>
    </source>
</evidence>
<evidence type="ECO:0000256" key="3">
    <source>
        <dbReference type="ARBA" id="ARBA00004906"/>
    </source>
</evidence>
<dbReference type="GO" id="GO:0061630">
    <property type="term" value="F:ubiquitin protein ligase activity"/>
    <property type="evidence" value="ECO:0007669"/>
    <property type="project" value="UniProtKB-EC"/>
</dbReference>
<feature type="compositionally biased region" description="Gly residues" evidence="13">
    <location>
        <begin position="55"/>
        <end position="74"/>
    </location>
</feature>
<evidence type="ECO:0000256" key="4">
    <source>
        <dbReference type="ARBA" id="ARBA00012483"/>
    </source>
</evidence>
<dbReference type="RefSeq" id="XP_033601715.1">
    <property type="nucleotide sequence ID" value="XM_033743810.1"/>
</dbReference>
<feature type="compositionally biased region" description="Low complexity" evidence="13">
    <location>
        <begin position="32"/>
        <end position="47"/>
    </location>
</feature>
<feature type="compositionally biased region" description="Gly residues" evidence="13">
    <location>
        <begin position="679"/>
        <end position="691"/>
    </location>
</feature>
<dbReference type="InterPro" id="IPR013083">
    <property type="entry name" value="Znf_RING/FYVE/PHD"/>
</dbReference>
<feature type="domain" description="RING-type" evidence="14">
    <location>
        <begin position="124"/>
        <end position="164"/>
    </location>
</feature>
<dbReference type="GO" id="GO:0043022">
    <property type="term" value="F:ribosome binding"/>
    <property type="evidence" value="ECO:0007669"/>
    <property type="project" value="TreeGrafter"/>
</dbReference>